<dbReference type="AlphaFoldDB" id="R4KHT6"/>
<dbReference type="Proteomes" id="UP000013520">
    <property type="component" value="Chromosome"/>
</dbReference>
<gene>
    <name evidence="2" type="ORF">Desgi_2777</name>
</gene>
<evidence type="ECO:0000313" key="2">
    <source>
        <dbReference type="EMBL" id="AGL02179.1"/>
    </source>
</evidence>
<keyword evidence="1" id="KW-0472">Membrane</keyword>
<feature type="transmembrane region" description="Helical" evidence="1">
    <location>
        <begin position="74"/>
        <end position="95"/>
    </location>
</feature>
<feature type="transmembrane region" description="Helical" evidence="1">
    <location>
        <begin position="101"/>
        <end position="124"/>
    </location>
</feature>
<organism evidence="2 3">
    <name type="scientific">Desulfoscipio gibsoniae DSM 7213</name>
    <dbReference type="NCBI Taxonomy" id="767817"/>
    <lineage>
        <taxon>Bacteria</taxon>
        <taxon>Bacillati</taxon>
        <taxon>Bacillota</taxon>
        <taxon>Clostridia</taxon>
        <taxon>Eubacteriales</taxon>
        <taxon>Desulfallaceae</taxon>
        <taxon>Desulfoscipio</taxon>
    </lineage>
</organism>
<dbReference type="KEGG" id="dgi:Desgi_2777"/>
<keyword evidence="1" id="KW-0812">Transmembrane</keyword>
<accession>R4KHT6</accession>
<evidence type="ECO:0000256" key="1">
    <source>
        <dbReference type="SAM" id="Phobius"/>
    </source>
</evidence>
<protein>
    <submittedName>
        <fullName evidence="2">Putative permease</fullName>
    </submittedName>
</protein>
<reference evidence="2 3" key="1">
    <citation type="submission" date="2012-01" db="EMBL/GenBank/DDBJ databases">
        <title>Complete sequence of Desulfotomaculum gibsoniae DSM 7213.</title>
        <authorList>
            <consortium name="US DOE Joint Genome Institute"/>
            <person name="Lucas S."/>
            <person name="Han J."/>
            <person name="Lapidus A."/>
            <person name="Cheng J.-F."/>
            <person name="Goodwin L."/>
            <person name="Pitluck S."/>
            <person name="Peters L."/>
            <person name="Ovchinnikova G."/>
            <person name="Teshima H."/>
            <person name="Detter J.C."/>
            <person name="Han C."/>
            <person name="Tapia R."/>
            <person name="Land M."/>
            <person name="Hauser L."/>
            <person name="Kyrpides N."/>
            <person name="Ivanova N."/>
            <person name="Pagani I."/>
            <person name="Parshina S."/>
            <person name="Plugge C."/>
            <person name="Muyzer G."/>
            <person name="Kuever J."/>
            <person name="Ivanova A."/>
            <person name="Nazina T."/>
            <person name="Klenk H.-P."/>
            <person name="Brambilla E."/>
            <person name="Spring S."/>
            <person name="Stams A.F."/>
            <person name="Woyke T."/>
        </authorList>
    </citation>
    <scope>NUCLEOTIDE SEQUENCE [LARGE SCALE GENOMIC DNA]</scope>
    <source>
        <strain evidence="2 3">DSM 7213</strain>
    </source>
</reference>
<dbReference type="OrthoDB" id="5465282at2"/>
<keyword evidence="1" id="KW-1133">Transmembrane helix</keyword>
<proteinExistence type="predicted"/>
<name>R4KHT6_9FIRM</name>
<keyword evidence="3" id="KW-1185">Reference proteome</keyword>
<feature type="transmembrane region" description="Helical" evidence="1">
    <location>
        <begin position="43"/>
        <end position="62"/>
    </location>
</feature>
<feature type="transmembrane region" description="Helical" evidence="1">
    <location>
        <begin position="136"/>
        <end position="157"/>
    </location>
</feature>
<evidence type="ECO:0000313" key="3">
    <source>
        <dbReference type="Proteomes" id="UP000013520"/>
    </source>
</evidence>
<dbReference type="eggNOG" id="COG0701">
    <property type="taxonomic scope" value="Bacteria"/>
</dbReference>
<dbReference type="RefSeq" id="WP_006523639.1">
    <property type="nucleotide sequence ID" value="NC_021184.1"/>
</dbReference>
<sequence length="158" mass="16745">MFNAVLFILAAVALIVSWRKDREKTGKALQIAKKQLLNLLPSMLGIIGLIGLMLALVPREVIAGFLGNDSPLGIFIISIIGSITLIPAFIGFPLGASLIDAGASVTAVACFLTTVLMVGVVTAPMEIELFGKRFTIWRNLLGLVMALVIGIIMGVVLQ</sequence>
<dbReference type="EMBL" id="CP003273">
    <property type="protein sequence ID" value="AGL02179.1"/>
    <property type="molecule type" value="Genomic_DNA"/>
</dbReference>
<dbReference type="HOGENOM" id="CLU_101297_2_0_9"/>
<dbReference type="STRING" id="767817.Desgi_2777"/>